<dbReference type="EMBL" id="CP104558">
    <property type="protein sequence ID" value="UXH43230.1"/>
    <property type="molecule type" value="Genomic_DNA"/>
</dbReference>
<reference evidence="1" key="1">
    <citation type="submission" date="2022-09" db="EMBL/GenBank/DDBJ databases">
        <title>Complete genome sequence of Rossellomorea vietnamensis strain RL-WG62, a newly isolated PGPR with the potential for plant salinity stress alleviation.</title>
        <authorList>
            <person name="Ren L."/>
            <person name="Wang G."/>
            <person name="Hu H."/>
        </authorList>
    </citation>
    <scope>NUCLEOTIDE SEQUENCE</scope>
    <source>
        <strain evidence="1">RL-WG62</strain>
    </source>
</reference>
<proteinExistence type="predicted"/>
<accession>A0ACD4C3K8</accession>
<gene>
    <name evidence="1" type="ORF">N5C46_16240</name>
</gene>
<keyword evidence="2" id="KW-1185">Reference proteome</keyword>
<sequence>MKTSRLPYHYISIVIVAVISVYVCLKVYPIKNTADLVLFVTTVGSLVVSFSAFIFAMKTYLSIDSVNVITQMEGNVLENENYVTSFTSLLKQYDMEDPDQVGEEIFKNLEKKFTKQSKTAIEFASSLQYFIDIIVFFPYLFNSKDDTYRSKNIIRMGKLVKLIEKRKNALVSISTGNLILIEETVKLIRAIINYQKLVDERDIVDSTLLEVKGTMLKNSVTQTVYYNYLGLYYYRKANHVLRRTISLDSMDVFSIEGLKRIHQHISLFSDDERELIQIYLQEAKTCFHKAMDVSEKDIMWEGFILYNEAKSTYLLQLLQGNHEGQNWEAMMNQALTARKRITIFLHDILERDTPSHLQTAFEFENQLAGLVKMNILIAEKKDITDSFNKEKYVYPLYEGLLQSRLIQRPNPGSFKKIEEFQEDIVKRLENK</sequence>
<organism evidence="1 2">
    <name type="scientific">Rossellomorea vietnamensis</name>
    <dbReference type="NCBI Taxonomy" id="218284"/>
    <lineage>
        <taxon>Bacteria</taxon>
        <taxon>Bacillati</taxon>
        <taxon>Bacillota</taxon>
        <taxon>Bacilli</taxon>
        <taxon>Bacillales</taxon>
        <taxon>Bacillaceae</taxon>
        <taxon>Rossellomorea</taxon>
    </lineage>
</organism>
<protein>
    <submittedName>
        <fullName evidence="1">Uncharacterized protein</fullName>
    </submittedName>
</protein>
<evidence type="ECO:0000313" key="2">
    <source>
        <dbReference type="Proteomes" id="UP001064027"/>
    </source>
</evidence>
<name>A0ACD4C3K8_9BACI</name>
<dbReference type="Proteomes" id="UP001064027">
    <property type="component" value="Chromosome"/>
</dbReference>
<evidence type="ECO:0000313" key="1">
    <source>
        <dbReference type="EMBL" id="UXH43230.1"/>
    </source>
</evidence>